<comment type="caution">
    <text evidence="2">The sequence shown here is derived from an EMBL/GenBank/DDBJ whole genome shotgun (WGS) entry which is preliminary data.</text>
</comment>
<feature type="transmembrane region" description="Helical" evidence="1">
    <location>
        <begin position="133"/>
        <end position="159"/>
    </location>
</feature>
<sequence length="664" mass="73546">MASISNFYANSDYVLRGGWTNWNEDSASGGQITMLKEYAELLSIFIGIFLVFIASGIWTSISYWCFQYNLRRRDKLRQKQLQTGQKVSDGFDGLYHQIQTTLRNGENDIGIGLAFLKLWFAWGRRPAVATSTLPIVGLALSSFLFFLVALPFITAFLLLDGQGIEVLINSPNCGFWLPDLGGDGMGGSTALMNQSLEAISYVDSCYESGAKSTLCDSFLTSRRLPMVKVHNVECPFDNSVCLPRYQGDNQPAIMFQTGVLDSHKHFGINSPPEGRVKLQRTTTCSPLNVTRFSRDTEGLLPNEIITGIYFGPSVLNTYNYTYGVSNLQIAAKPSYNLDRIGNGTAYSALFEPISELQRNDADISVIFLNNNLIPVAGIDGPCKDPFFSATERPLDALEGYYWPDSPVTAIGCIDQYQVGNPVSGEWTNIMSYSDVTSNNTFIRRLSTRQVAAFSTLNWALGQTGIDHVVQVLGTNALRATKFPGVWYGGQNPLPNDQWKAEVEYWFKIGLAKLQLATVNVALGPHDPTVAGIQDYTSYVVSGRDDILDMVCSSQKIFNLEFKNLHRAGFIVLAVLGGLCIIIPSLVTRFIIWRWRNDREVLTWISYGQWQLQRMAAEGAGIQGWLNATEDVPILEPLDLPAGDIKVGLADTNGHYHPVWVGPNS</sequence>
<dbReference type="OrthoDB" id="3540210at2759"/>
<dbReference type="AlphaFoldDB" id="A0A8K0SZ84"/>
<keyword evidence="3" id="KW-1185">Reference proteome</keyword>
<reference evidence="2" key="1">
    <citation type="journal article" date="2021" name="Nat. Commun.">
        <title>Genetic determinants of endophytism in the Arabidopsis root mycobiome.</title>
        <authorList>
            <person name="Mesny F."/>
            <person name="Miyauchi S."/>
            <person name="Thiergart T."/>
            <person name="Pickel B."/>
            <person name="Atanasova L."/>
            <person name="Karlsson M."/>
            <person name="Huettel B."/>
            <person name="Barry K.W."/>
            <person name="Haridas S."/>
            <person name="Chen C."/>
            <person name="Bauer D."/>
            <person name="Andreopoulos W."/>
            <person name="Pangilinan J."/>
            <person name="LaButti K."/>
            <person name="Riley R."/>
            <person name="Lipzen A."/>
            <person name="Clum A."/>
            <person name="Drula E."/>
            <person name="Henrissat B."/>
            <person name="Kohler A."/>
            <person name="Grigoriev I.V."/>
            <person name="Martin F.M."/>
            <person name="Hacquard S."/>
        </authorList>
    </citation>
    <scope>NUCLEOTIDE SEQUENCE</scope>
    <source>
        <strain evidence="2">MPI-CAGE-CH-0235</strain>
    </source>
</reference>
<gene>
    <name evidence="2" type="ORF">B0I35DRAFT_449886</name>
</gene>
<keyword evidence="1" id="KW-1133">Transmembrane helix</keyword>
<name>A0A8K0SZ84_9HYPO</name>
<dbReference type="EMBL" id="JAGPNK010000004">
    <property type="protein sequence ID" value="KAH7322421.1"/>
    <property type="molecule type" value="Genomic_DNA"/>
</dbReference>
<feature type="transmembrane region" description="Helical" evidence="1">
    <location>
        <begin position="567"/>
        <end position="591"/>
    </location>
</feature>
<organism evidence="2 3">
    <name type="scientific">Stachybotrys elegans</name>
    <dbReference type="NCBI Taxonomy" id="80388"/>
    <lineage>
        <taxon>Eukaryota</taxon>
        <taxon>Fungi</taxon>
        <taxon>Dikarya</taxon>
        <taxon>Ascomycota</taxon>
        <taxon>Pezizomycotina</taxon>
        <taxon>Sordariomycetes</taxon>
        <taxon>Hypocreomycetidae</taxon>
        <taxon>Hypocreales</taxon>
        <taxon>Stachybotryaceae</taxon>
        <taxon>Stachybotrys</taxon>
    </lineage>
</organism>
<dbReference type="Proteomes" id="UP000813444">
    <property type="component" value="Unassembled WGS sequence"/>
</dbReference>
<protein>
    <submittedName>
        <fullName evidence="2">Uncharacterized protein</fullName>
    </submittedName>
</protein>
<evidence type="ECO:0000256" key="1">
    <source>
        <dbReference type="SAM" id="Phobius"/>
    </source>
</evidence>
<keyword evidence="1" id="KW-0812">Transmembrane</keyword>
<keyword evidence="1" id="KW-0472">Membrane</keyword>
<evidence type="ECO:0000313" key="3">
    <source>
        <dbReference type="Proteomes" id="UP000813444"/>
    </source>
</evidence>
<proteinExistence type="predicted"/>
<accession>A0A8K0SZ84</accession>
<feature type="transmembrane region" description="Helical" evidence="1">
    <location>
        <begin position="44"/>
        <end position="66"/>
    </location>
</feature>
<evidence type="ECO:0000313" key="2">
    <source>
        <dbReference type="EMBL" id="KAH7322421.1"/>
    </source>
</evidence>